<dbReference type="RefSeq" id="WP_381218527.1">
    <property type="nucleotide sequence ID" value="NZ_JBHSPC010000106.1"/>
</dbReference>
<comment type="caution">
    <text evidence="2">The sequence shown here is derived from an EMBL/GenBank/DDBJ whole genome shotgun (WGS) entry which is preliminary data.</text>
</comment>
<feature type="transmembrane region" description="Helical" evidence="1">
    <location>
        <begin position="24"/>
        <end position="46"/>
    </location>
</feature>
<reference evidence="3" key="1">
    <citation type="journal article" date="2019" name="Int. J. Syst. Evol. Microbiol.">
        <title>The Global Catalogue of Microorganisms (GCM) 10K type strain sequencing project: providing services to taxonomists for standard genome sequencing and annotation.</title>
        <authorList>
            <consortium name="The Broad Institute Genomics Platform"/>
            <consortium name="The Broad Institute Genome Sequencing Center for Infectious Disease"/>
            <person name="Wu L."/>
            <person name="Ma J."/>
        </authorList>
    </citation>
    <scope>NUCLEOTIDE SEQUENCE [LARGE SCALE GENOMIC DNA]</scope>
    <source>
        <strain evidence="3">JCM 13852</strain>
    </source>
</reference>
<evidence type="ECO:0000313" key="3">
    <source>
        <dbReference type="Proteomes" id="UP001596183"/>
    </source>
</evidence>
<keyword evidence="1" id="KW-0472">Membrane</keyword>
<keyword evidence="3" id="KW-1185">Reference proteome</keyword>
<evidence type="ECO:0000313" key="2">
    <source>
        <dbReference type="EMBL" id="MFC5674244.1"/>
    </source>
</evidence>
<sequence>MLTGIVLYDVRRAVGILTEPVVDWWGLLGPCMGGTVFALLAVQAAARAISLRRTARAVSPETRVDD</sequence>
<dbReference type="Proteomes" id="UP001596183">
    <property type="component" value="Unassembled WGS sequence"/>
</dbReference>
<protein>
    <submittedName>
        <fullName evidence="2">Uncharacterized protein</fullName>
    </submittedName>
</protein>
<gene>
    <name evidence="2" type="ORF">ACFP2V_30475</name>
</gene>
<dbReference type="EMBL" id="JBHSPC010000106">
    <property type="protein sequence ID" value="MFC5674244.1"/>
    <property type="molecule type" value="Genomic_DNA"/>
</dbReference>
<keyword evidence="1" id="KW-0812">Transmembrane</keyword>
<accession>A0ABW0XX31</accession>
<evidence type="ECO:0000256" key="1">
    <source>
        <dbReference type="SAM" id="Phobius"/>
    </source>
</evidence>
<name>A0ABW0XX31_9ACTN</name>
<keyword evidence="1" id="KW-1133">Transmembrane helix</keyword>
<proteinExistence type="predicted"/>
<organism evidence="2 3">
    <name type="scientific">Streptomyces incanus</name>
    <dbReference type="NCBI Taxonomy" id="887453"/>
    <lineage>
        <taxon>Bacteria</taxon>
        <taxon>Bacillati</taxon>
        <taxon>Actinomycetota</taxon>
        <taxon>Actinomycetes</taxon>
        <taxon>Kitasatosporales</taxon>
        <taxon>Streptomycetaceae</taxon>
        <taxon>Streptomyces</taxon>
    </lineage>
</organism>